<proteinExistence type="predicted"/>
<evidence type="ECO:0000256" key="1">
    <source>
        <dbReference type="SAM" id="MobiDB-lite"/>
    </source>
</evidence>
<feature type="compositionally biased region" description="Low complexity" evidence="1">
    <location>
        <begin position="141"/>
        <end position="155"/>
    </location>
</feature>
<keyword evidence="3" id="KW-1185">Reference proteome</keyword>
<organism evidence="2 3">
    <name type="scientific">Tritrichomonas musculus</name>
    <dbReference type="NCBI Taxonomy" id="1915356"/>
    <lineage>
        <taxon>Eukaryota</taxon>
        <taxon>Metamonada</taxon>
        <taxon>Parabasalia</taxon>
        <taxon>Tritrichomonadida</taxon>
        <taxon>Tritrichomonadidae</taxon>
        <taxon>Tritrichomonas</taxon>
    </lineage>
</organism>
<evidence type="ECO:0000313" key="3">
    <source>
        <dbReference type="Proteomes" id="UP001470230"/>
    </source>
</evidence>
<gene>
    <name evidence="2" type="ORF">M9Y10_022551</name>
</gene>
<name>A0ABR2KSK0_9EUKA</name>
<comment type="caution">
    <text evidence="2">The sequence shown here is derived from an EMBL/GenBank/DDBJ whole genome shotgun (WGS) entry which is preliminary data.</text>
</comment>
<dbReference type="Proteomes" id="UP001470230">
    <property type="component" value="Unassembled WGS sequence"/>
</dbReference>
<feature type="region of interest" description="Disordered" evidence="1">
    <location>
        <begin position="140"/>
        <end position="162"/>
    </location>
</feature>
<feature type="region of interest" description="Disordered" evidence="1">
    <location>
        <begin position="103"/>
        <end position="122"/>
    </location>
</feature>
<protein>
    <submittedName>
        <fullName evidence="2">Uncharacterized protein</fullName>
    </submittedName>
</protein>
<dbReference type="EMBL" id="JAPFFF010000003">
    <property type="protein sequence ID" value="KAK8894119.1"/>
    <property type="molecule type" value="Genomic_DNA"/>
</dbReference>
<evidence type="ECO:0000313" key="2">
    <source>
        <dbReference type="EMBL" id="KAK8894119.1"/>
    </source>
</evidence>
<sequence>MKQNEPKKRNYVKRKRSLSESTKIILSTLQVINSSSPNPLDNNELTRIAINHAKAIEATCWSRRAKFSDEIFQTIIRSKTTELCQTLLSSSFSGMLVLSKGSEPALPIPPSSSSSIPSRNHFLSTNQQNNSIQFQQHYLLSSPNDSPSTSPNSNSIDCGSNISENKNNNPLFQYSLIPNYPLPPLDAQISQSGISSNILIETSSVLPHAQQTHLKQPLYQINHSQPLNKSYIISNLTTSDLQSNAKEQLYPNRLNSDTVSKSKIINLSKQPNFDEENNSDCWHKATPKIKFPSISSLLS</sequence>
<reference evidence="2 3" key="1">
    <citation type="submission" date="2024-04" db="EMBL/GenBank/DDBJ databases">
        <title>Tritrichomonas musculus Genome.</title>
        <authorList>
            <person name="Alves-Ferreira E."/>
            <person name="Grigg M."/>
            <person name="Lorenzi H."/>
            <person name="Galac M."/>
        </authorList>
    </citation>
    <scope>NUCLEOTIDE SEQUENCE [LARGE SCALE GENOMIC DNA]</scope>
    <source>
        <strain evidence="2 3">EAF2021</strain>
    </source>
</reference>
<accession>A0ABR2KSK0</accession>